<protein>
    <submittedName>
        <fullName evidence="1">Uncharacterized protein</fullName>
    </submittedName>
</protein>
<accession>A0A8X6QR55</accession>
<reference evidence="1" key="1">
    <citation type="submission" date="2020-08" db="EMBL/GenBank/DDBJ databases">
        <title>Multicomponent nature underlies the extraordinary mechanical properties of spider dragline silk.</title>
        <authorList>
            <person name="Kono N."/>
            <person name="Nakamura H."/>
            <person name="Mori M."/>
            <person name="Yoshida Y."/>
            <person name="Ohtoshi R."/>
            <person name="Malay A.D."/>
            <person name="Moran D.A.P."/>
            <person name="Tomita M."/>
            <person name="Numata K."/>
            <person name="Arakawa K."/>
        </authorList>
    </citation>
    <scope>NUCLEOTIDE SEQUENCE</scope>
</reference>
<dbReference type="AlphaFoldDB" id="A0A8X6QR55"/>
<dbReference type="Proteomes" id="UP000887013">
    <property type="component" value="Unassembled WGS sequence"/>
</dbReference>
<keyword evidence="2" id="KW-1185">Reference proteome</keyword>
<proteinExistence type="predicted"/>
<dbReference type="EMBL" id="BMAW01083162">
    <property type="protein sequence ID" value="GFU32400.1"/>
    <property type="molecule type" value="Genomic_DNA"/>
</dbReference>
<comment type="caution">
    <text evidence="1">The sequence shown here is derived from an EMBL/GenBank/DDBJ whole genome shotgun (WGS) entry which is preliminary data.</text>
</comment>
<sequence length="269" mass="30154">MWLNFPQFANKKRYNIHPNYNYAVYFLTASGRCVKALRHLKRAAGQDKCYYYKKAAVCKGFVLKQRHGKQARCASQLCAAAEAARSWAQWQRAVCVSAGCAAVLAAYGSRKQAGFGLLYQLAFAELCWPKMKLYVKGVRPGRYCCATYLLVAAAIGGYGGAKTVPQWKATVPARNVCNDGICHHWRRWAKTQCRARHFFRKRDEKGEDFSAAVACASRYKCYFGLCAFSASRFGGAATGSNEQIFAAAEFLKRWQQWPAFSKCSSNAMQ</sequence>
<name>A0A8X6QR55_NEPPI</name>
<evidence type="ECO:0000313" key="2">
    <source>
        <dbReference type="Proteomes" id="UP000887013"/>
    </source>
</evidence>
<organism evidence="1 2">
    <name type="scientific">Nephila pilipes</name>
    <name type="common">Giant wood spider</name>
    <name type="synonym">Nephila maculata</name>
    <dbReference type="NCBI Taxonomy" id="299642"/>
    <lineage>
        <taxon>Eukaryota</taxon>
        <taxon>Metazoa</taxon>
        <taxon>Ecdysozoa</taxon>
        <taxon>Arthropoda</taxon>
        <taxon>Chelicerata</taxon>
        <taxon>Arachnida</taxon>
        <taxon>Araneae</taxon>
        <taxon>Araneomorphae</taxon>
        <taxon>Entelegynae</taxon>
        <taxon>Araneoidea</taxon>
        <taxon>Nephilidae</taxon>
        <taxon>Nephila</taxon>
    </lineage>
</organism>
<evidence type="ECO:0000313" key="1">
    <source>
        <dbReference type="EMBL" id="GFU32400.1"/>
    </source>
</evidence>
<feature type="non-terminal residue" evidence="1">
    <location>
        <position position="1"/>
    </location>
</feature>
<gene>
    <name evidence="1" type="ORF">NPIL_584231</name>
</gene>